<sequence length="69" mass="7619">MDEFPSPAGRRTHSAREAGPAPFDTFASRQKTLHVNAGRHKAHTRSEVDSAARFFARHLTRPVPSPALN</sequence>
<feature type="region of interest" description="Disordered" evidence="1">
    <location>
        <begin position="1"/>
        <end position="23"/>
    </location>
</feature>
<protein>
    <recommendedName>
        <fullName evidence="3">Integrase</fullName>
    </recommendedName>
</protein>
<gene>
    <name evidence="2" type="ORF">AB5J52_01710</name>
</gene>
<proteinExistence type="predicted"/>
<evidence type="ECO:0000313" key="2">
    <source>
        <dbReference type="EMBL" id="XDQ41084.1"/>
    </source>
</evidence>
<dbReference type="EMBL" id="CP163441">
    <property type="protein sequence ID" value="XDQ41084.1"/>
    <property type="molecule type" value="Genomic_DNA"/>
</dbReference>
<accession>A0AB39QF33</accession>
<organism evidence="2">
    <name type="scientific">Streptomyces sp. R39</name>
    <dbReference type="NCBI Taxonomy" id="3238631"/>
    <lineage>
        <taxon>Bacteria</taxon>
        <taxon>Bacillati</taxon>
        <taxon>Actinomycetota</taxon>
        <taxon>Actinomycetes</taxon>
        <taxon>Kitasatosporales</taxon>
        <taxon>Streptomycetaceae</taxon>
        <taxon>Streptomyces</taxon>
    </lineage>
</organism>
<evidence type="ECO:0008006" key="3">
    <source>
        <dbReference type="Google" id="ProtNLM"/>
    </source>
</evidence>
<evidence type="ECO:0000256" key="1">
    <source>
        <dbReference type="SAM" id="MobiDB-lite"/>
    </source>
</evidence>
<dbReference type="AlphaFoldDB" id="A0AB39QF33"/>
<dbReference type="RefSeq" id="WP_369220813.1">
    <property type="nucleotide sequence ID" value="NZ_CP163441.1"/>
</dbReference>
<reference evidence="2" key="1">
    <citation type="submission" date="2024-07" db="EMBL/GenBank/DDBJ databases">
        <authorList>
            <person name="Yu S.T."/>
        </authorList>
    </citation>
    <scope>NUCLEOTIDE SEQUENCE</scope>
    <source>
        <strain evidence="2">R39</strain>
    </source>
</reference>
<name>A0AB39QF33_9ACTN</name>